<gene>
    <name evidence="10" type="ORF">SAMN05192532_106139</name>
</gene>
<evidence type="ECO:0000256" key="8">
    <source>
        <dbReference type="ARBA" id="ARBA00023136"/>
    </source>
</evidence>
<dbReference type="PANTHER" id="PTHR43166">
    <property type="entry name" value="AMINO ACID IMPORT ATP-BINDING PROTEIN"/>
    <property type="match status" value="1"/>
</dbReference>
<dbReference type="InterPro" id="IPR045865">
    <property type="entry name" value="ACT-like_dom_sf"/>
</dbReference>
<keyword evidence="11" id="KW-1185">Reference proteome</keyword>
<evidence type="ECO:0000256" key="2">
    <source>
        <dbReference type="ARBA" id="ARBA00022448"/>
    </source>
</evidence>
<evidence type="ECO:0000256" key="3">
    <source>
        <dbReference type="ARBA" id="ARBA00022475"/>
    </source>
</evidence>
<dbReference type="Proteomes" id="UP000199516">
    <property type="component" value="Unassembled WGS sequence"/>
</dbReference>
<evidence type="ECO:0000256" key="7">
    <source>
        <dbReference type="ARBA" id="ARBA00022970"/>
    </source>
</evidence>
<protein>
    <submittedName>
        <fullName evidence="10">D-methionine transport system ATP-binding protein</fullName>
    </submittedName>
</protein>
<keyword evidence="7" id="KW-0029">Amino-acid transport</keyword>
<dbReference type="EMBL" id="FONT01000006">
    <property type="protein sequence ID" value="SFE94407.1"/>
    <property type="molecule type" value="Genomic_DNA"/>
</dbReference>
<keyword evidence="8" id="KW-0472">Membrane</keyword>
<dbReference type="RefSeq" id="WP_091662861.1">
    <property type="nucleotide sequence ID" value="NZ_FONT01000006.1"/>
</dbReference>
<dbReference type="SUPFAM" id="SSF52540">
    <property type="entry name" value="P-loop containing nucleoside triphosphate hydrolases"/>
    <property type="match status" value="1"/>
</dbReference>
<keyword evidence="5 10" id="KW-0067">ATP-binding</keyword>
<dbReference type="PROSITE" id="PS00211">
    <property type="entry name" value="ABC_TRANSPORTER_1"/>
    <property type="match status" value="1"/>
</dbReference>
<dbReference type="PROSITE" id="PS50893">
    <property type="entry name" value="ABC_TRANSPORTER_2"/>
    <property type="match status" value="1"/>
</dbReference>
<reference evidence="10 11" key="1">
    <citation type="submission" date="2016-10" db="EMBL/GenBank/DDBJ databases">
        <authorList>
            <person name="de Groot N.N."/>
        </authorList>
    </citation>
    <scope>NUCLEOTIDE SEQUENCE [LARGE SCALE GENOMIC DNA]</scope>
    <source>
        <strain evidence="10 11">DSM 23995</strain>
    </source>
</reference>
<dbReference type="PANTHER" id="PTHR43166:SF36">
    <property type="entry name" value="METHIONINE IMPORT ATP-BINDING PROTEIN METN 2"/>
    <property type="match status" value="1"/>
</dbReference>
<name>A0A1I2EP56_9BACI</name>
<dbReference type="GO" id="GO:0006865">
    <property type="term" value="P:amino acid transport"/>
    <property type="evidence" value="ECO:0007669"/>
    <property type="project" value="UniProtKB-KW"/>
</dbReference>
<dbReference type="FunFam" id="3.40.50.300:FF:000056">
    <property type="entry name" value="Cell division ATP-binding protein FtsE"/>
    <property type="match status" value="1"/>
</dbReference>
<evidence type="ECO:0000313" key="10">
    <source>
        <dbReference type="EMBL" id="SFE94407.1"/>
    </source>
</evidence>
<accession>A0A1I2EP56</accession>
<dbReference type="InterPro" id="IPR003593">
    <property type="entry name" value="AAA+_ATPase"/>
</dbReference>
<keyword evidence="2" id="KW-0813">Transport</keyword>
<dbReference type="GO" id="GO:0005886">
    <property type="term" value="C:plasma membrane"/>
    <property type="evidence" value="ECO:0007669"/>
    <property type="project" value="UniProtKB-ARBA"/>
</dbReference>
<feature type="domain" description="ABC transporter" evidence="9">
    <location>
        <begin position="2"/>
        <end position="241"/>
    </location>
</feature>
<dbReference type="InterPro" id="IPR041701">
    <property type="entry name" value="MetN_ABC"/>
</dbReference>
<keyword evidence="6" id="KW-1278">Translocase</keyword>
<sequence length="342" mass="38184">MITLKKLSKTFQTRTTSISAVDQANLEISQGEIFGIIGYSGAGKSTLIRMLNMLERPSSGEVILAGNNMASLRGKRLREARQEISMIFQHFNLLWSRTVAENIEFPLEIAKVPKADRQKRVKELVELVGLKGREDAYPSQLSGGQKQRVGIARALANKPKVLLCDEATSALDPKTTDSILELLTDINQKLGLTIVLITHEMHVIRKICHRVAVMEDGKIVEQGPVLDVFRTPEKKITKEFVKQVIEPEETMETIRELLGKDDGGTIVKLMFMGENAEQPVINELIRSYHVSVNILQGKVSKTRDGSYGTLFVQLEGNDDSVKEAIQYLKGQQVEAEVLEDDK</sequence>
<dbReference type="Pfam" id="PF00005">
    <property type="entry name" value="ABC_tran"/>
    <property type="match status" value="1"/>
</dbReference>
<dbReference type="SMART" id="SM00930">
    <property type="entry name" value="NIL"/>
    <property type="match status" value="1"/>
</dbReference>
<dbReference type="SUPFAM" id="SSF55021">
    <property type="entry name" value="ACT-like"/>
    <property type="match status" value="1"/>
</dbReference>
<dbReference type="SMART" id="SM00382">
    <property type="entry name" value="AAA"/>
    <property type="match status" value="1"/>
</dbReference>
<dbReference type="InterPro" id="IPR018449">
    <property type="entry name" value="NIL_domain"/>
</dbReference>
<dbReference type="InterPro" id="IPR017871">
    <property type="entry name" value="ABC_transporter-like_CS"/>
</dbReference>
<evidence type="ECO:0000313" key="11">
    <source>
        <dbReference type="Proteomes" id="UP000199516"/>
    </source>
</evidence>
<dbReference type="Gene3D" id="3.40.50.300">
    <property type="entry name" value="P-loop containing nucleotide triphosphate hydrolases"/>
    <property type="match status" value="1"/>
</dbReference>
<dbReference type="GO" id="GO:0005524">
    <property type="term" value="F:ATP binding"/>
    <property type="evidence" value="ECO:0007669"/>
    <property type="project" value="UniProtKB-KW"/>
</dbReference>
<evidence type="ECO:0000256" key="5">
    <source>
        <dbReference type="ARBA" id="ARBA00022840"/>
    </source>
</evidence>
<dbReference type="AlphaFoldDB" id="A0A1I2EP56"/>
<dbReference type="GO" id="GO:0016887">
    <property type="term" value="F:ATP hydrolysis activity"/>
    <property type="evidence" value="ECO:0007669"/>
    <property type="project" value="InterPro"/>
</dbReference>
<dbReference type="InterPro" id="IPR027417">
    <property type="entry name" value="P-loop_NTPase"/>
</dbReference>
<dbReference type="InterPro" id="IPR003439">
    <property type="entry name" value="ABC_transporter-like_ATP-bd"/>
</dbReference>
<dbReference type="InterPro" id="IPR050086">
    <property type="entry name" value="MetN_ABC_transporter-like"/>
</dbReference>
<dbReference type="Gene3D" id="3.30.70.260">
    <property type="match status" value="1"/>
</dbReference>
<evidence type="ECO:0000256" key="1">
    <source>
        <dbReference type="ARBA" id="ARBA00005417"/>
    </source>
</evidence>
<keyword evidence="3" id="KW-1003">Cell membrane</keyword>
<dbReference type="CDD" id="cd03258">
    <property type="entry name" value="ABC_MetN_methionine_transporter"/>
    <property type="match status" value="1"/>
</dbReference>
<evidence type="ECO:0000256" key="4">
    <source>
        <dbReference type="ARBA" id="ARBA00022741"/>
    </source>
</evidence>
<evidence type="ECO:0000259" key="9">
    <source>
        <dbReference type="PROSITE" id="PS50893"/>
    </source>
</evidence>
<organism evidence="10 11">
    <name type="scientific">Alteribacillus iranensis</name>
    <dbReference type="NCBI Taxonomy" id="930128"/>
    <lineage>
        <taxon>Bacteria</taxon>
        <taxon>Bacillati</taxon>
        <taxon>Bacillota</taxon>
        <taxon>Bacilli</taxon>
        <taxon>Bacillales</taxon>
        <taxon>Bacillaceae</taxon>
        <taxon>Alteribacillus</taxon>
    </lineage>
</organism>
<evidence type="ECO:0000256" key="6">
    <source>
        <dbReference type="ARBA" id="ARBA00022967"/>
    </source>
</evidence>
<proteinExistence type="inferred from homology"/>
<comment type="similarity">
    <text evidence="1">Belongs to the ABC transporter superfamily.</text>
</comment>
<dbReference type="OrthoDB" id="9802264at2"/>
<dbReference type="STRING" id="930128.SAMN05192532_106139"/>
<keyword evidence="4" id="KW-0547">Nucleotide-binding</keyword>
<dbReference type="Pfam" id="PF09383">
    <property type="entry name" value="NIL"/>
    <property type="match status" value="1"/>
</dbReference>